<evidence type="ECO:0000313" key="3">
    <source>
        <dbReference type="EMBL" id="CAG5003106.1"/>
    </source>
</evidence>
<dbReference type="SMART" id="SM00065">
    <property type="entry name" value="GAF"/>
    <property type="match status" value="1"/>
</dbReference>
<evidence type="ECO:0000259" key="2">
    <source>
        <dbReference type="SMART" id="SM00065"/>
    </source>
</evidence>
<dbReference type="Proteomes" id="UP000691718">
    <property type="component" value="Unassembled WGS sequence"/>
</dbReference>
<evidence type="ECO:0000313" key="4">
    <source>
        <dbReference type="Proteomes" id="UP000691718"/>
    </source>
</evidence>
<evidence type="ECO:0000256" key="1">
    <source>
        <dbReference type="SAM" id="MobiDB-lite"/>
    </source>
</evidence>
<reference evidence="3" key="1">
    <citation type="submission" date="2021-04" db="EMBL/GenBank/DDBJ databases">
        <authorList>
            <person name="Tunstrom K."/>
        </authorList>
    </citation>
    <scope>NUCLEOTIDE SEQUENCE</scope>
</reference>
<feature type="compositionally biased region" description="Acidic residues" evidence="1">
    <location>
        <begin position="404"/>
        <end position="419"/>
    </location>
</feature>
<dbReference type="FunFam" id="3.30.450.40:FF:000005">
    <property type="entry name" value="Phosphodiesterase"/>
    <property type="match status" value="1"/>
</dbReference>
<comment type="caution">
    <text evidence="3">The sequence shown here is derived from an EMBL/GenBank/DDBJ whole genome shotgun (WGS) entry which is preliminary data.</text>
</comment>
<protein>
    <submittedName>
        <fullName evidence="3">(apollo) hypothetical protein</fullName>
    </submittedName>
</protein>
<feature type="region of interest" description="Disordered" evidence="1">
    <location>
        <begin position="401"/>
        <end position="456"/>
    </location>
</feature>
<accession>A0A8S3X7S4</accession>
<proteinExistence type="predicted"/>
<keyword evidence="4" id="KW-1185">Reference proteome</keyword>
<dbReference type="OrthoDB" id="295473at2759"/>
<dbReference type="AlphaFoldDB" id="A0A8S3X7S4"/>
<dbReference type="EMBL" id="CAJQZP010000963">
    <property type="protein sequence ID" value="CAG5003106.1"/>
    <property type="molecule type" value="Genomic_DNA"/>
</dbReference>
<feature type="domain" description="GAF" evidence="2">
    <location>
        <begin position="214"/>
        <end position="369"/>
    </location>
</feature>
<feature type="compositionally biased region" description="Basic and acidic residues" evidence="1">
    <location>
        <begin position="420"/>
        <end position="456"/>
    </location>
</feature>
<gene>
    <name evidence="3" type="ORF">PAPOLLO_LOCUS14165</name>
</gene>
<sequence>MQYLQIRVYLDGYNVLNNVYDKDFVKSLQEDTDQHSILWKLVHCISSSIGADAYRVFKIFPDQSNFVQYFTTETNEKLFNPTRLVRTYSKQVILVPEAAKRATPWRISRDDFPVNFPETPNSLLKVFGIDSEKDANYILYLPILTATEKTAYMIEMWRVDKIFTDKDEEICSNFLVWGSLALHYCNLYLDKKREQSMSDFLLDVVKAVFEEMVSLDQLIKRILELAQRLVNADRASLFLVDYKNYELVSTVFDLKFEPGQSRNMEKKEIRMPTNRGIAGHVALSGETMNIPDAYSDYRFNREVDEATGYKTISILGMPIKVQGKVIGVVQMVNKRNHDNFDRDDEVTFEIFSTFFGMLPNTKPFYTMVLRNLNKWKTKADRILKKQGKNLEKEIHQLDIKEVTSDSETDEYNDTEESTDEELKEKDSLEPVVSDKSDSADVKTIRDGAIEDKSNCK</sequence>
<organism evidence="3 4">
    <name type="scientific">Parnassius apollo</name>
    <name type="common">Apollo butterfly</name>
    <name type="synonym">Papilio apollo</name>
    <dbReference type="NCBI Taxonomy" id="110799"/>
    <lineage>
        <taxon>Eukaryota</taxon>
        <taxon>Metazoa</taxon>
        <taxon>Ecdysozoa</taxon>
        <taxon>Arthropoda</taxon>
        <taxon>Hexapoda</taxon>
        <taxon>Insecta</taxon>
        <taxon>Pterygota</taxon>
        <taxon>Neoptera</taxon>
        <taxon>Endopterygota</taxon>
        <taxon>Lepidoptera</taxon>
        <taxon>Glossata</taxon>
        <taxon>Ditrysia</taxon>
        <taxon>Papilionoidea</taxon>
        <taxon>Papilionidae</taxon>
        <taxon>Parnassiinae</taxon>
        <taxon>Parnassini</taxon>
        <taxon>Parnassius</taxon>
        <taxon>Parnassius</taxon>
    </lineage>
</organism>
<name>A0A8S3X7S4_PARAO</name>
<dbReference type="InterPro" id="IPR003018">
    <property type="entry name" value="GAF"/>
</dbReference>
<dbReference type="Pfam" id="PF01590">
    <property type="entry name" value="GAF"/>
    <property type="match status" value="1"/>
</dbReference>